<dbReference type="PROSITE" id="PS50883">
    <property type="entry name" value="EAL"/>
    <property type="match status" value="1"/>
</dbReference>
<evidence type="ECO:0000313" key="4">
    <source>
        <dbReference type="Proteomes" id="UP000184076"/>
    </source>
</evidence>
<sequence>MKALYNKISNLHTKVTNLGYYLPREWAVVEILEDVEPLPEIVEACKRLKRTGYTLALDDFVLANHHHLPLLALADILKVDVRFTTPEERRLIVRKFGDQVERFLAEKTETREEFHEALEAGYSLFQGYFFSRPVIIARKDIPVYKVNALRLIQQINRPDLDLDALEKVIKQDPALVYKLLRYVNSAFFAFRHKVGSVRHALVLLGERELRKWATLSVYTRLTMKEPQELLRLSLVRARFLELLAPLVGMASEADQLFLMGIFSVVDTLLGRPMAEALEEVPLEDDVREALLGTLNRYRVLFEIVLGYEKAHWDTISRICTGLKLDPGAITSRYLEAVDWTEKVYRIR</sequence>
<dbReference type="AlphaFoldDB" id="A0A1M4VAB0"/>
<dbReference type="PROSITE" id="PS51833">
    <property type="entry name" value="HDOD"/>
    <property type="match status" value="1"/>
</dbReference>
<dbReference type="EMBL" id="FQVB01000006">
    <property type="protein sequence ID" value="SHE65823.1"/>
    <property type="molecule type" value="Genomic_DNA"/>
</dbReference>
<dbReference type="SUPFAM" id="SSF141868">
    <property type="entry name" value="EAL domain-like"/>
    <property type="match status" value="1"/>
</dbReference>
<feature type="domain" description="HDOD" evidence="2">
    <location>
        <begin position="141"/>
        <end position="328"/>
    </location>
</feature>
<accession>A0A1M4VAB0</accession>
<dbReference type="PANTHER" id="PTHR33525:SF4">
    <property type="entry name" value="CYCLIC DI-GMP PHOSPHODIESTERASE CDGJ"/>
    <property type="match status" value="1"/>
</dbReference>
<dbReference type="InterPro" id="IPR001633">
    <property type="entry name" value="EAL_dom"/>
</dbReference>
<proteinExistence type="predicted"/>
<dbReference type="Gene3D" id="1.10.3210.10">
    <property type="entry name" value="Hypothetical protein af1432"/>
    <property type="match status" value="1"/>
</dbReference>
<keyword evidence="4" id="KW-1185">Reference proteome</keyword>
<gene>
    <name evidence="3" type="ORF">SAMN02745206_00607</name>
</gene>
<dbReference type="Pfam" id="PF08668">
    <property type="entry name" value="HDOD"/>
    <property type="match status" value="1"/>
</dbReference>
<name>A0A1M4VAB0_9BACT</name>
<dbReference type="STRING" id="1121391.SAMN02745206_00607"/>
<protein>
    <submittedName>
        <fullName evidence="3">EAL and modified HD-GYP domain-containing signal transduction protein</fullName>
    </submittedName>
</protein>
<dbReference type="Gene3D" id="3.20.20.450">
    <property type="entry name" value="EAL domain"/>
    <property type="match status" value="1"/>
</dbReference>
<evidence type="ECO:0000313" key="3">
    <source>
        <dbReference type="EMBL" id="SHE65823.1"/>
    </source>
</evidence>
<organism evidence="3 4">
    <name type="scientific">Desulfacinum infernum DSM 9756</name>
    <dbReference type="NCBI Taxonomy" id="1121391"/>
    <lineage>
        <taxon>Bacteria</taxon>
        <taxon>Pseudomonadati</taxon>
        <taxon>Thermodesulfobacteriota</taxon>
        <taxon>Syntrophobacteria</taxon>
        <taxon>Syntrophobacterales</taxon>
        <taxon>Syntrophobacteraceae</taxon>
        <taxon>Desulfacinum</taxon>
    </lineage>
</organism>
<dbReference type="PANTHER" id="PTHR33525">
    <property type="match status" value="1"/>
</dbReference>
<reference evidence="4" key="1">
    <citation type="submission" date="2016-11" db="EMBL/GenBank/DDBJ databases">
        <authorList>
            <person name="Varghese N."/>
            <person name="Submissions S."/>
        </authorList>
    </citation>
    <scope>NUCLEOTIDE SEQUENCE [LARGE SCALE GENOMIC DNA]</scope>
    <source>
        <strain evidence="4">DSM 9756</strain>
    </source>
</reference>
<evidence type="ECO:0000259" key="2">
    <source>
        <dbReference type="PROSITE" id="PS51833"/>
    </source>
</evidence>
<dbReference type="InterPro" id="IPR013976">
    <property type="entry name" value="HDOD"/>
</dbReference>
<dbReference type="InterPro" id="IPR052340">
    <property type="entry name" value="RNase_Y/CdgJ"/>
</dbReference>
<evidence type="ECO:0000259" key="1">
    <source>
        <dbReference type="PROSITE" id="PS50883"/>
    </source>
</evidence>
<dbReference type="Pfam" id="PF00563">
    <property type="entry name" value="EAL"/>
    <property type="match status" value="1"/>
</dbReference>
<dbReference type="SUPFAM" id="SSF109604">
    <property type="entry name" value="HD-domain/PDEase-like"/>
    <property type="match status" value="1"/>
</dbReference>
<dbReference type="Proteomes" id="UP000184076">
    <property type="component" value="Unassembled WGS sequence"/>
</dbReference>
<dbReference type="InterPro" id="IPR035919">
    <property type="entry name" value="EAL_sf"/>
</dbReference>
<dbReference type="OrthoDB" id="9804751at2"/>
<feature type="domain" description="EAL" evidence="1">
    <location>
        <begin position="1"/>
        <end position="147"/>
    </location>
</feature>